<keyword evidence="2" id="KW-0863">Zinc-finger</keyword>
<protein>
    <submittedName>
        <fullName evidence="7">CIC11C00000003141</fullName>
    </submittedName>
</protein>
<reference evidence="7 8" key="1">
    <citation type="submission" date="2016-10" db="EMBL/GenBank/DDBJ databases">
        <authorList>
            <person name="de Groot N.N."/>
        </authorList>
    </citation>
    <scope>NUCLEOTIDE SEQUENCE [LARGE SCALE GENOMIC DNA]</scope>
    <source>
        <strain evidence="7 8">CBS 141442</strain>
    </source>
</reference>
<dbReference type="AlphaFoldDB" id="A0A1L0BFJ9"/>
<evidence type="ECO:0000256" key="3">
    <source>
        <dbReference type="ARBA" id="ARBA00022833"/>
    </source>
</evidence>
<evidence type="ECO:0000256" key="2">
    <source>
        <dbReference type="ARBA" id="ARBA00022771"/>
    </source>
</evidence>
<organism evidence="7 8">
    <name type="scientific">Sungouiella intermedia</name>
    <dbReference type="NCBI Taxonomy" id="45354"/>
    <lineage>
        <taxon>Eukaryota</taxon>
        <taxon>Fungi</taxon>
        <taxon>Dikarya</taxon>
        <taxon>Ascomycota</taxon>
        <taxon>Saccharomycotina</taxon>
        <taxon>Pichiomycetes</taxon>
        <taxon>Metschnikowiaceae</taxon>
        <taxon>Sungouiella</taxon>
    </lineage>
</organism>
<dbReference type="STRING" id="45354.A0A1L0BFJ9"/>
<evidence type="ECO:0000313" key="8">
    <source>
        <dbReference type="Proteomes" id="UP000182334"/>
    </source>
</evidence>
<dbReference type="PROSITE" id="PS00028">
    <property type="entry name" value="ZINC_FINGER_C2H2_1"/>
    <property type="match status" value="1"/>
</dbReference>
<gene>
    <name evidence="7" type="ORF">SAMEA4029010_CIC11G00000003141</name>
</gene>
<dbReference type="InterPro" id="IPR040107">
    <property type="entry name" value="Snu23"/>
</dbReference>
<keyword evidence="1" id="KW-0479">Metal-binding</keyword>
<dbReference type="InterPro" id="IPR013087">
    <property type="entry name" value="Znf_C2H2_type"/>
</dbReference>
<dbReference type="PANTHER" id="PTHR45986">
    <property type="entry name" value="ZINC FINGER MATRIN-TYPE PROTEIN 2"/>
    <property type="match status" value="1"/>
</dbReference>
<dbReference type="GO" id="GO:0046540">
    <property type="term" value="C:U4/U6 x U5 tri-snRNP complex"/>
    <property type="evidence" value="ECO:0007669"/>
    <property type="project" value="TreeGrafter"/>
</dbReference>
<dbReference type="GO" id="GO:0000398">
    <property type="term" value="P:mRNA splicing, via spliceosome"/>
    <property type="evidence" value="ECO:0007669"/>
    <property type="project" value="InterPro"/>
</dbReference>
<keyword evidence="4" id="KW-0539">Nucleus</keyword>
<evidence type="ECO:0000313" key="7">
    <source>
        <dbReference type="EMBL" id="SGZ49047.1"/>
    </source>
</evidence>
<dbReference type="EMBL" id="LT635757">
    <property type="protein sequence ID" value="SGZ49047.1"/>
    <property type="molecule type" value="Genomic_DNA"/>
</dbReference>
<keyword evidence="8" id="KW-1185">Reference proteome</keyword>
<evidence type="ECO:0000256" key="5">
    <source>
        <dbReference type="SAM" id="MobiDB-lite"/>
    </source>
</evidence>
<feature type="compositionally biased region" description="Basic residues" evidence="5">
    <location>
        <begin position="186"/>
        <end position="196"/>
    </location>
</feature>
<name>A0A1L0BFJ9_9ASCO</name>
<evidence type="ECO:0000256" key="1">
    <source>
        <dbReference type="ARBA" id="ARBA00022723"/>
    </source>
</evidence>
<dbReference type="SUPFAM" id="SSF57667">
    <property type="entry name" value="beta-beta-alpha zinc fingers"/>
    <property type="match status" value="1"/>
</dbReference>
<proteinExistence type="predicted"/>
<dbReference type="GO" id="GO:0008270">
    <property type="term" value="F:zinc ion binding"/>
    <property type="evidence" value="ECO:0007669"/>
    <property type="project" value="UniProtKB-KW"/>
</dbReference>
<dbReference type="Proteomes" id="UP000182334">
    <property type="component" value="Chromosome II"/>
</dbReference>
<feature type="region of interest" description="Disordered" evidence="5">
    <location>
        <begin position="184"/>
        <end position="206"/>
    </location>
</feature>
<evidence type="ECO:0000256" key="4">
    <source>
        <dbReference type="ARBA" id="ARBA00023242"/>
    </source>
</evidence>
<dbReference type="PANTHER" id="PTHR45986:SF1">
    <property type="entry name" value="ZINC FINGER MATRIN-TYPE PROTEIN 2"/>
    <property type="match status" value="1"/>
</dbReference>
<accession>A0A1L0BFJ9</accession>
<keyword evidence="3" id="KW-0862">Zinc</keyword>
<evidence type="ECO:0000259" key="6">
    <source>
        <dbReference type="PROSITE" id="PS00028"/>
    </source>
</evidence>
<dbReference type="GO" id="GO:0005681">
    <property type="term" value="C:spliceosomal complex"/>
    <property type="evidence" value="ECO:0007669"/>
    <property type="project" value="InterPro"/>
</dbReference>
<dbReference type="OrthoDB" id="30343at2759"/>
<dbReference type="InterPro" id="IPR036236">
    <property type="entry name" value="Znf_C2H2_sf"/>
</dbReference>
<feature type="domain" description="C2H2-type" evidence="6">
    <location>
        <begin position="91"/>
        <end position="113"/>
    </location>
</feature>
<sequence length="224" mass="25016">MSDKVSTDQYGRKTWDVEAYAEEARRGKSKKDAPSDKAVELVKKLNGQNYLDHRANLLDESVLAVGKHTLISADSNTSSTFGKNKRFGFFCPICDLSFRDTLALVDHFNSAQHVKNARKIAQQLGTSDLGEDVGEVKRASAEEVAKTIENLVQQLLRAQAVKGADSLQVRIVKRQEFEAKKLAARKERRKRQKTKKNVRENAEDEVNSEMAAMMGFHGFGSTKA</sequence>